<gene>
    <name evidence="1" type="ORF">AN403_6040</name>
</gene>
<comment type="caution">
    <text evidence="1">The sequence shown here is derived from an EMBL/GenBank/DDBJ whole genome shotgun (WGS) entry which is preliminary data.</text>
</comment>
<sequence>MAARFSSWIGLRPLYLPAFCALSIPSRCRSSIISRSNWAIPPNTVRISLPVGVLVSSPRLRILTSTFFSSNRCSVCSRSVIERASRSSLVTTKVSPTRANSMAASSWTRWATDDTCSLNIFSQPHRSNSRNWASKPASCSIVEVRA</sequence>
<organism evidence="1 2">
    <name type="scientific">Pseudomonas fluorescens</name>
    <dbReference type="NCBI Taxonomy" id="294"/>
    <lineage>
        <taxon>Bacteria</taxon>
        <taxon>Pseudomonadati</taxon>
        <taxon>Pseudomonadota</taxon>
        <taxon>Gammaproteobacteria</taxon>
        <taxon>Pseudomonadales</taxon>
        <taxon>Pseudomonadaceae</taxon>
        <taxon>Pseudomonas</taxon>
    </lineage>
</organism>
<reference evidence="1 2" key="1">
    <citation type="submission" date="2015-09" db="EMBL/GenBank/DDBJ databases">
        <authorList>
            <person name="Jackson K.R."/>
            <person name="Lunt B.L."/>
            <person name="Fisher J.N.B."/>
            <person name="Gardner A.V."/>
            <person name="Bailey M.E."/>
            <person name="Deus L.M."/>
            <person name="Earl A.S."/>
            <person name="Gibby P.D."/>
            <person name="Hartmann K.A."/>
            <person name="Liu J.E."/>
            <person name="Manci A.M."/>
            <person name="Nielsen D.A."/>
            <person name="Solomon M.B."/>
            <person name="Breakwell D.P."/>
            <person name="Burnett S.H."/>
            <person name="Grose J.H."/>
        </authorList>
    </citation>
    <scope>NUCLEOTIDE SEQUENCE [LARGE SCALE GENOMIC DNA]</scope>
    <source>
        <strain evidence="1 2">S613</strain>
    </source>
</reference>
<protein>
    <submittedName>
        <fullName evidence="1">Uncharacterized protein</fullName>
    </submittedName>
</protein>
<evidence type="ECO:0000313" key="2">
    <source>
        <dbReference type="Proteomes" id="UP000050349"/>
    </source>
</evidence>
<evidence type="ECO:0000313" key="1">
    <source>
        <dbReference type="EMBL" id="KPU61975.1"/>
    </source>
</evidence>
<accession>A0A0P9BFS1</accession>
<dbReference type="EMBL" id="LJXB01000040">
    <property type="protein sequence ID" value="KPU61975.1"/>
    <property type="molecule type" value="Genomic_DNA"/>
</dbReference>
<proteinExistence type="predicted"/>
<name>A0A0P9BFS1_PSEFL</name>
<dbReference type="AlphaFoldDB" id="A0A0P9BFS1"/>
<dbReference type="Proteomes" id="UP000050349">
    <property type="component" value="Unassembled WGS sequence"/>
</dbReference>